<dbReference type="EMBL" id="JACVVK020000107">
    <property type="protein sequence ID" value="KAK7492063.1"/>
    <property type="molecule type" value="Genomic_DNA"/>
</dbReference>
<protein>
    <submittedName>
        <fullName evidence="1">Uncharacterized protein</fullName>
    </submittedName>
</protein>
<sequence>MHVTSLLVLGRRCRPLPPNQHRWTPLSSGATDHRDNHTLTYFTQDRRPGMNSVHLQIFDRFDQVLFLSLTDNLVKPAWRGSFACALAQFRSSCDRDRQVMKDPLQPGSAVRRENTPPRQHTVPGLADYWRVQSVVAEYSIRHGDPIDWARSLNSSHFSVKLALPCMGSRPCRGVIHPKRAV</sequence>
<dbReference type="AlphaFoldDB" id="A0ABD0KYN7"/>
<organism evidence="1 2">
    <name type="scientific">Batillaria attramentaria</name>
    <dbReference type="NCBI Taxonomy" id="370345"/>
    <lineage>
        <taxon>Eukaryota</taxon>
        <taxon>Metazoa</taxon>
        <taxon>Spiralia</taxon>
        <taxon>Lophotrochozoa</taxon>
        <taxon>Mollusca</taxon>
        <taxon>Gastropoda</taxon>
        <taxon>Caenogastropoda</taxon>
        <taxon>Sorbeoconcha</taxon>
        <taxon>Cerithioidea</taxon>
        <taxon>Batillariidae</taxon>
        <taxon>Batillaria</taxon>
    </lineage>
</organism>
<proteinExistence type="predicted"/>
<comment type="caution">
    <text evidence="1">The sequence shown here is derived from an EMBL/GenBank/DDBJ whole genome shotgun (WGS) entry which is preliminary data.</text>
</comment>
<accession>A0ABD0KYN7</accession>
<dbReference type="Proteomes" id="UP001519460">
    <property type="component" value="Unassembled WGS sequence"/>
</dbReference>
<evidence type="ECO:0000313" key="1">
    <source>
        <dbReference type="EMBL" id="KAK7492063.1"/>
    </source>
</evidence>
<gene>
    <name evidence="1" type="ORF">BaRGS_00016727</name>
</gene>
<keyword evidence="2" id="KW-1185">Reference proteome</keyword>
<name>A0ABD0KYN7_9CAEN</name>
<evidence type="ECO:0000313" key="2">
    <source>
        <dbReference type="Proteomes" id="UP001519460"/>
    </source>
</evidence>
<reference evidence="1 2" key="1">
    <citation type="journal article" date="2023" name="Sci. Data">
        <title>Genome assembly of the Korean intertidal mud-creeper Batillaria attramentaria.</title>
        <authorList>
            <person name="Patra A.K."/>
            <person name="Ho P.T."/>
            <person name="Jun S."/>
            <person name="Lee S.J."/>
            <person name="Kim Y."/>
            <person name="Won Y.J."/>
        </authorList>
    </citation>
    <scope>NUCLEOTIDE SEQUENCE [LARGE SCALE GENOMIC DNA]</scope>
    <source>
        <strain evidence="1">Wonlab-2016</strain>
    </source>
</reference>